<feature type="transmembrane region" description="Helical" evidence="2">
    <location>
        <begin position="343"/>
        <end position="373"/>
    </location>
</feature>
<dbReference type="InterPro" id="IPR011990">
    <property type="entry name" value="TPR-like_helical_dom_sf"/>
</dbReference>
<keyword evidence="2" id="KW-0812">Transmembrane</keyword>
<dbReference type="EMBL" id="LBTR01000026">
    <property type="protein sequence ID" value="KKQ44368.1"/>
    <property type="molecule type" value="Genomic_DNA"/>
</dbReference>
<reference evidence="3 4" key="1">
    <citation type="journal article" date="2015" name="Nature">
        <title>rRNA introns, odd ribosomes, and small enigmatic genomes across a large radiation of phyla.</title>
        <authorList>
            <person name="Brown C.T."/>
            <person name="Hug L.A."/>
            <person name="Thomas B.C."/>
            <person name="Sharon I."/>
            <person name="Castelle C.J."/>
            <person name="Singh A."/>
            <person name="Wilkins M.J."/>
            <person name="Williams K.H."/>
            <person name="Banfield J.F."/>
        </authorList>
    </citation>
    <scope>NUCLEOTIDE SEQUENCE [LARGE SCALE GENOMIC DNA]</scope>
</reference>
<name>A0A0G0HMH0_9BACT</name>
<organism evidence="3 4">
    <name type="scientific">Candidatus Woesebacteria bacterium GW2011_GWA1_37_8</name>
    <dbReference type="NCBI Taxonomy" id="1618546"/>
    <lineage>
        <taxon>Bacteria</taxon>
        <taxon>Candidatus Woeseibacteriota</taxon>
    </lineage>
</organism>
<feature type="compositionally biased region" description="Polar residues" evidence="1">
    <location>
        <begin position="648"/>
        <end position="660"/>
    </location>
</feature>
<evidence type="ECO:0000256" key="1">
    <source>
        <dbReference type="SAM" id="MobiDB-lite"/>
    </source>
</evidence>
<evidence type="ECO:0000256" key="2">
    <source>
        <dbReference type="SAM" id="Phobius"/>
    </source>
</evidence>
<evidence type="ECO:0000313" key="3">
    <source>
        <dbReference type="EMBL" id="KKQ44368.1"/>
    </source>
</evidence>
<keyword evidence="2" id="KW-0472">Membrane</keyword>
<feature type="transmembrane region" description="Helical" evidence="2">
    <location>
        <begin position="214"/>
        <end position="235"/>
    </location>
</feature>
<feature type="transmembrane region" description="Helical" evidence="2">
    <location>
        <begin position="299"/>
        <end position="323"/>
    </location>
</feature>
<proteinExistence type="predicted"/>
<accession>A0A0G0HMH0</accession>
<feature type="transmembrane region" description="Helical" evidence="2">
    <location>
        <begin position="30"/>
        <end position="46"/>
    </location>
</feature>
<dbReference type="SUPFAM" id="SSF48452">
    <property type="entry name" value="TPR-like"/>
    <property type="match status" value="1"/>
</dbReference>
<dbReference type="Gene3D" id="1.25.40.10">
    <property type="entry name" value="Tetratricopeptide repeat domain"/>
    <property type="match status" value="1"/>
</dbReference>
<feature type="transmembrane region" description="Helical" evidence="2">
    <location>
        <begin position="113"/>
        <end position="135"/>
    </location>
</feature>
<dbReference type="Proteomes" id="UP000034603">
    <property type="component" value="Unassembled WGS sequence"/>
</dbReference>
<feature type="transmembrane region" description="Helical" evidence="2">
    <location>
        <begin position="405"/>
        <end position="426"/>
    </location>
</feature>
<feature type="transmembrane region" description="Helical" evidence="2">
    <location>
        <begin position="186"/>
        <end position="205"/>
    </location>
</feature>
<sequence>MTVKTKNTTIMESKLLGVFMEKVFKEIEKYILLVLVFLLPVSVFGGSSNPFVIARLEVLFYGVCLYLLIKCLRTVFTGKLEFSVSNYDISALLILVSYLVSALFRTPNKMEAFLLPGTATVAIGAILLFFFINQLEAKSKELVSKTIVISGALFSLWIILAFSGLLSALPLPAYIKAKGFTPEAGYLPAVIYLATTLLLAAGSFITEKHIAKKLAVGFAGFFIVSALILSIYNVLPGKQASPRFPGVGVSWFIAVDSLKSSPIFGVGPGNYLTAFNRFRPASFNGSDLWAVKFSTASNFFLTVLTEVGLLGFAGFIILLFQLFKHSKKDLKEKRLVNWGFASIVNLVSLLLLVMFFVLFPATNLLIVMFFVLLSLNTKTKLTKLNLVAETHDDNESLGTKISSKFPAILVSLPVVLVVGFLMFRSINVVRAEYKFKKSIDSLAKNDTKVVYDVMTQAINLNPRVDRYRAAFSRINLLLANSVVQKKDLTDDQKKALTQLIQVAISESKANVALNPLRSDNWAFLGSTYRSVMPLAKGADDFAIQSYRQAIILEPLNPNLRIALGGVYFAKKDFDSAIAVFRTVTEQVKPDLANGHFNLAYAYKEKGMLDKAVNEMTVVVSLLDKSSKDYEVAQKALTDFQSKKKEGADSTSAGENLTPPQADQKAINAPVELPGGSEPPAAPTISVTPTPTPSVSVESLPSITITPSPTQIP</sequence>
<keyword evidence="2" id="KW-1133">Transmembrane helix</keyword>
<evidence type="ECO:0000313" key="4">
    <source>
        <dbReference type="Proteomes" id="UP000034603"/>
    </source>
</evidence>
<feature type="region of interest" description="Disordered" evidence="1">
    <location>
        <begin position="640"/>
        <end position="712"/>
    </location>
</feature>
<dbReference type="InterPro" id="IPR051533">
    <property type="entry name" value="WaaL-like"/>
</dbReference>
<gene>
    <name evidence="3" type="ORF">US62_C0026G0005</name>
</gene>
<dbReference type="PANTHER" id="PTHR37422">
    <property type="entry name" value="TEICHURONIC ACID BIOSYNTHESIS PROTEIN TUAE"/>
    <property type="match status" value="1"/>
</dbReference>
<protein>
    <submittedName>
        <fullName evidence="3">Uncharacterized protein</fullName>
    </submittedName>
</protein>
<feature type="transmembrane region" description="Helical" evidence="2">
    <location>
        <begin position="147"/>
        <end position="166"/>
    </location>
</feature>
<dbReference type="PANTHER" id="PTHR37422:SF13">
    <property type="entry name" value="LIPOPOLYSACCHARIDE BIOSYNTHESIS PROTEIN PA4999-RELATED"/>
    <property type="match status" value="1"/>
</dbReference>
<feature type="transmembrane region" description="Helical" evidence="2">
    <location>
        <begin position="89"/>
        <end position="107"/>
    </location>
</feature>
<feature type="compositionally biased region" description="Polar residues" evidence="1">
    <location>
        <begin position="702"/>
        <end position="712"/>
    </location>
</feature>
<dbReference type="AlphaFoldDB" id="A0A0G0HMH0"/>
<comment type="caution">
    <text evidence="3">The sequence shown here is derived from an EMBL/GenBank/DDBJ whole genome shotgun (WGS) entry which is preliminary data.</text>
</comment>
<feature type="transmembrane region" description="Helical" evidence="2">
    <location>
        <begin position="52"/>
        <end position="69"/>
    </location>
</feature>
<feature type="compositionally biased region" description="Low complexity" evidence="1">
    <location>
        <begin position="682"/>
        <end position="701"/>
    </location>
</feature>